<comment type="caution">
    <text evidence="3">The sequence shown here is derived from an EMBL/GenBank/DDBJ whole genome shotgun (WGS) entry which is preliminary data.</text>
</comment>
<dbReference type="Gene3D" id="3.40.50.2300">
    <property type="match status" value="1"/>
</dbReference>
<keyword evidence="4" id="KW-1185">Reference proteome</keyword>
<gene>
    <name evidence="3" type="ORF">DL764_009107</name>
</gene>
<dbReference type="PANTHER" id="PTHR22891">
    <property type="entry name" value="EUKARYOTIC TRANSLATION INITIATION FACTOR 2C"/>
    <property type="match status" value="1"/>
</dbReference>
<dbReference type="InterPro" id="IPR003165">
    <property type="entry name" value="Piwi"/>
</dbReference>
<evidence type="ECO:0000313" key="3">
    <source>
        <dbReference type="EMBL" id="RYO85823.1"/>
    </source>
</evidence>
<accession>A0A4Q4SYX7</accession>
<name>A0A4Q4SYX7_9PEZI</name>
<sequence length="402" mass="44429">MQRFQIELNNVGIQAAPASRESQVYVSRDAHSFSELDAKLRKAAENFEFLILGLHTVCAVEAKLKKQSGPREKQFFANLALKVNLKMGGTNQVVDTANLPLVKENNTMFVGIDVTHPSPGSRSTAPSVAAMVANIDSSLSQWPADLRVQRRRQEEVNDLEDMLLSRLDAWTRLGKRQKLPDNILVFRDGVSESQHDMVRGSELPLLRAACKRKYPASEQKRGLPRISIVVVGKRRHTRFYPTSPEDSDGRTGNPKPGTVVDRGVTEARNWDFFLQAHSALQGTARPAHYYMVYDEIFTGTGTDKNTGADPALRGRKLSDEFEALALATSHLLGRATKVISIAAPARYANMICDRSRVYLSHLFDPDSSTETESTTTVGGGGGGSGMSQINLHPRIKDTMFYV</sequence>
<dbReference type="PROSITE" id="PS50822">
    <property type="entry name" value="PIWI"/>
    <property type="match status" value="1"/>
</dbReference>
<dbReference type="AlphaFoldDB" id="A0A4Q4SYX7"/>
<feature type="domain" description="Piwi" evidence="2">
    <location>
        <begin position="58"/>
        <end position="360"/>
    </location>
</feature>
<dbReference type="GO" id="GO:0003676">
    <property type="term" value="F:nucleic acid binding"/>
    <property type="evidence" value="ECO:0007669"/>
    <property type="project" value="InterPro"/>
</dbReference>
<dbReference type="EMBL" id="QJNU01000800">
    <property type="protein sequence ID" value="RYO85823.1"/>
    <property type="molecule type" value="Genomic_DNA"/>
</dbReference>
<feature type="region of interest" description="Disordered" evidence="1">
    <location>
        <begin position="238"/>
        <end position="257"/>
    </location>
</feature>
<dbReference type="Proteomes" id="UP000293360">
    <property type="component" value="Unassembled WGS sequence"/>
</dbReference>
<dbReference type="OrthoDB" id="10252740at2759"/>
<protein>
    <recommendedName>
        <fullName evidence="2">Piwi domain-containing protein</fullName>
    </recommendedName>
</protein>
<feature type="region of interest" description="Disordered" evidence="1">
    <location>
        <begin position="365"/>
        <end position="388"/>
    </location>
</feature>
<dbReference type="InterPro" id="IPR036397">
    <property type="entry name" value="RNaseH_sf"/>
</dbReference>
<dbReference type="Gene3D" id="3.30.420.10">
    <property type="entry name" value="Ribonuclease H-like superfamily/Ribonuclease H"/>
    <property type="match status" value="1"/>
</dbReference>
<dbReference type="STRING" id="155417.A0A4Q4SYX7"/>
<dbReference type="InterPro" id="IPR012337">
    <property type="entry name" value="RNaseH-like_sf"/>
</dbReference>
<dbReference type="Pfam" id="PF02171">
    <property type="entry name" value="Piwi"/>
    <property type="match status" value="1"/>
</dbReference>
<organism evidence="3 4">
    <name type="scientific">Monosporascus ibericus</name>
    <dbReference type="NCBI Taxonomy" id="155417"/>
    <lineage>
        <taxon>Eukaryota</taxon>
        <taxon>Fungi</taxon>
        <taxon>Dikarya</taxon>
        <taxon>Ascomycota</taxon>
        <taxon>Pezizomycotina</taxon>
        <taxon>Sordariomycetes</taxon>
        <taxon>Xylariomycetidae</taxon>
        <taxon>Xylariales</taxon>
        <taxon>Xylariales incertae sedis</taxon>
        <taxon>Monosporascus</taxon>
    </lineage>
</organism>
<evidence type="ECO:0000259" key="2">
    <source>
        <dbReference type="PROSITE" id="PS50822"/>
    </source>
</evidence>
<reference evidence="3 4" key="1">
    <citation type="submission" date="2018-06" db="EMBL/GenBank/DDBJ databases">
        <title>Complete Genomes of Monosporascus.</title>
        <authorList>
            <person name="Robinson A.J."/>
            <person name="Natvig D.O."/>
        </authorList>
    </citation>
    <scope>NUCLEOTIDE SEQUENCE [LARGE SCALE GENOMIC DNA]</scope>
    <source>
        <strain evidence="3 4">CBS 110550</strain>
    </source>
</reference>
<proteinExistence type="predicted"/>
<dbReference type="SUPFAM" id="SSF53098">
    <property type="entry name" value="Ribonuclease H-like"/>
    <property type="match status" value="1"/>
</dbReference>
<evidence type="ECO:0000256" key="1">
    <source>
        <dbReference type="SAM" id="MobiDB-lite"/>
    </source>
</evidence>
<evidence type="ECO:0000313" key="4">
    <source>
        <dbReference type="Proteomes" id="UP000293360"/>
    </source>
</evidence>
<dbReference type="SMART" id="SM00950">
    <property type="entry name" value="Piwi"/>
    <property type="match status" value="1"/>
</dbReference>